<feature type="region of interest" description="Disordered" evidence="1">
    <location>
        <begin position="1"/>
        <end position="43"/>
    </location>
</feature>
<dbReference type="Proteomes" id="UP000585474">
    <property type="component" value="Unassembled WGS sequence"/>
</dbReference>
<feature type="compositionally biased region" description="Low complexity" evidence="1">
    <location>
        <begin position="31"/>
        <end position="40"/>
    </location>
</feature>
<dbReference type="InterPro" id="IPR032795">
    <property type="entry name" value="DUF3741-assoc"/>
</dbReference>
<keyword evidence="6" id="KW-1185">Reference proteome</keyword>
<feature type="domain" description="DUF3741" evidence="4">
    <location>
        <begin position="75"/>
        <end position="95"/>
    </location>
</feature>
<dbReference type="InterPro" id="IPR022212">
    <property type="entry name" value="DUF3741"/>
</dbReference>
<name>A0A7J0GJY4_9ERIC</name>
<feature type="region of interest" description="Disordered" evidence="1">
    <location>
        <begin position="365"/>
        <end position="410"/>
    </location>
</feature>
<feature type="domain" description="DUF4378" evidence="3">
    <location>
        <begin position="848"/>
        <end position="902"/>
    </location>
</feature>
<feature type="compositionally biased region" description="Polar residues" evidence="1">
    <location>
        <begin position="366"/>
        <end position="387"/>
    </location>
</feature>
<evidence type="ECO:0000259" key="4">
    <source>
        <dbReference type="Pfam" id="PF14383"/>
    </source>
</evidence>
<dbReference type="Pfam" id="PF14309">
    <property type="entry name" value="DUF4378"/>
    <property type="match status" value="1"/>
</dbReference>
<evidence type="ECO:0000259" key="2">
    <source>
        <dbReference type="Pfam" id="PF12552"/>
    </source>
</evidence>
<dbReference type="PANTHER" id="PTHR46836">
    <property type="entry name" value="AFADIN"/>
    <property type="match status" value="1"/>
</dbReference>
<dbReference type="EMBL" id="BJWL01000022">
    <property type="protein sequence ID" value="GFZ11051.1"/>
    <property type="molecule type" value="Genomic_DNA"/>
</dbReference>
<dbReference type="PANTHER" id="PTHR46836:SF8">
    <property type="entry name" value="AFADIN"/>
    <property type="match status" value="1"/>
</dbReference>
<proteinExistence type="predicted"/>
<accession>A0A7J0GJY4</accession>
<feature type="domain" description="DUF3741" evidence="2">
    <location>
        <begin position="176"/>
        <end position="220"/>
    </location>
</feature>
<evidence type="ECO:0000313" key="5">
    <source>
        <dbReference type="EMBL" id="GFZ11051.1"/>
    </source>
</evidence>
<reference evidence="5 6" key="1">
    <citation type="submission" date="2019-07" db="EMBL/GenBank/DDBJ databases">
        <title>De Novo Assembly of kiwifruit Actinidia rufa.</title>
        <authorList>
            <person name="Sugita-Konishi S."/>
            <person name="Sato K."/>
            <person name="Mori E."/>
            <person name="Abe Y."/>
            <person name="Kisaki G."/>
            <person name="Hamano K."/>
            <person name="Suezawa K."/>
            <person name="Otani M."/>
            <person name="Fukuda T."/>
            <person name="Manabe T."/>
            <person name="Gomi K."/>
            <person name="Tabuchi M."/>
            <person name="Akimitsu K."/>
            <person name="Kataoka I."/>
        </authorList>
    </citation>
    <scope>NUCLEOTIDE SEQUENCE [LARGE SCALE GENOMIC DNA]</scope>
    <source>
        <strain evidence="6">cv. Fuchu</strain>
    </source>
</reference>
<evidence type="ECO:0000259" key="3">
    <source>
        <dbReference type="Pfam" id="PF14309"/>
    </source>
</evidence>
<dbReference type="Pfam" id="PF14383">
    <property type="entry name" value="VARLMGL"/>
    <property type="match status" value="1"/>
</dbReference>
<evidence type="ECO:0008006" key="7">
    <source>
        <dbReference type="Google" id="ProtNLM"/>
    </source>
</evidence>
<dbReference type="Pfam" id="PF12552">
    <property type="entry name" value="DUF3741"/>
    <property type="match status" value="1"/>
</dbReference>
<feature type="compositionally biased region" description="Basic and acidic residues" evidence="1">
    <location>
        <begin position="328"/>
        <end position="338"/>
    </location>
</feature>
<dbReference type="OrthoDB" id="1925259at2759"/>
<organism evidence="5 6">
    <name type="scientific">Actinidia rufa</name>
    <dbReference type="NCBI Taxonomy" id="165716"/>
    <lineage>
        <taxon>Eukaryota</taxon>
        <taxon>Viridiplantae</taxon>
        <taxon>Streptophyta</taxon>
        <taxon>Embryophyta</taxon>
        <taxon>Tracheophyta</taxon>
        <taxon>Spermatophyta</taxon>
        <taxon>Magnoliopsida</taxon>
        <taxon>eudicotyledons</taxon>
        <taxon>Gunneridae</taxon>
        <taxon>Pentapetalae</taxon>
        <taxon>asterids</taxon>
        <taxon>Ericales</taxon>
        <taxon>Actinidiaceae</taxon>
        <taxon>Actinidia</taxon>
    </lineage>
</organism>
<comment type="caution">
    <text evidence="5">The sequence shown here is derived from an EMBL/GenBank/DDBJ whole genome shotgun (WGS) entry which is preliminary data.</text>
</comment>
<feature type="region of interest" description="Disordered" evidence="1">
    <location>
        <begin position="493"/>
        <end position="516"/>
    </location>
</feature>
<gene>
    <name evidence="5" type="ORF">Acr_22g0004490</name>
</gene>
<sequence>MERIRQKKPKAASAIEGNRPIPSQTRLSKMASDASSYSSRTTDDDLFTCELGRSSSRRTPIKKLLAEEMSKETQSNRRPPSVIARLMGLDGLPLQQPLHSQHKGLSETYQQRNALVASQREGKPYDCRLSRNNSMEQQEFKDVYEILETPKIERGRYPAKDTINSKLSEAEMAFIQQKFMDAKRLSTDEKLHNSKEFCDTLNMLDTNKDLLMKFFQQPDSLFTKHLLDLRSAAPKTQCSRIAVSKPSDSEKYENGKYETDNLPMRIVVLKPNLENVQHTIKSVSSACSSRSNVSDCRKHKEYPTIGTGEAGSWIQKKIPDDGSVLRPKSRESRERAKEVTRRMRESFCGEPINLSSIFKGYAGDESSCNASESDSGSESDVTMQTSRKSFHWSNRPKPSPLHSIESSVSREAKTRLSERWKMSQRYPDVEAVGKGSTLGEMLAISDWEIWPENLGPLIGLDGSSDRFVSNDETAEWDSPLGISSREGWKDGRVRTSSRLRSVPASPVGRSGSKTSMRCETLDPDSYLMSVEAINQCKSKAIKGNFIAREVSSSRKLRSVNNASRSSRLTYRDSTDYLEEKQFNPSQIEIKLGEKDPYEQNSLVFEIPANNFNSKSSIADAEVDAGHKDIDMLSESPDELLLKPSACYLGDSNSYGPGPENSKTQDVLKISQRRRNSIHLQSEHMAVEAQDLVAEFCTGLQASFRFECITGIHYQFIMRITLLIVFICSSFAPFLKEPQIGLSEEDSVLLQHPVPEPQSPESTKDADHPSPVSVLDVPFTEDISSGSECFERVSADLDELRMQLKLLKMESGAYADEGILSSSDKDVCQGFVAVSEDKGIFKDEESSETSYLLDVLIYSGFDNASPNMFMSIWHSPDCPLDPSVFENLEKKYSNDTTWLRFRKEAVVRPHKLWACRDIPSFHGPVPMDEAGDKKRGAQSRNTRSSSSCVSCLQVKRGIQVRA</sequence>
<protein>
    <recommendedName>
        <fullName evidence="7">DUF3741 domain-containing protein</fullName>
    </recommendedName>
</protein>
<evidence type="ECO:0000313" key="6">
    <source>
        <dbReference type="Proteomes" id="UP000585474"/>
    </source>
</evidence>
<feature type="region of interest" description="Disordered" evidence="1">
    <location>
        <begin position="923"/>
        <end position="942"/>
    </location>
</feature>
<dbReference type="InterPro" id="IPR025486">
    <property type="entry name" value="DUF4378"/>
</dbReference>
<dbReference type="AlphaFoldDB" id="A0A7J0GJY4"/>
<feature type="region of interest" description="Disordered" evidence="1">
    <location>
        <begin position="319"/>
        <end position="338"/>
    </location>
</feature>
<feature type="compositionally biased region" description="Basic residues" evidence="1">
    <location>
        <begin position="1"/>
        <end position="10"/>
    </location>
</feature>
<evidence type="ECO:0000256" key="1">
    <source>
        <dbReference type="SAM" id="MobiDB-lite"/>
    </source>
</evidence>